<dbReference type="AlphaFoldDB" id="S3CYM0"/>
<dbReference type="Proteomes" id="UP000016922">
    <property type="component" value="Unassembled WGS sequence"/>
</dbReference>
<dbReference type="GeneID" id="19462712"/>
<evidence type="ECO:0000256" key="1">
    <source>
        <dbReference type="SAM" id="MobiDB-lite"/>
    </source>
</evidence>
<name>S3CYM0_GLAL2</name>
<dbReference type="KEGG" id="glz:GLAREA_03657"/>
<sequence length="73" mass="8184">MAKAKKSAEKVVSDQLTIDVNAYIRTRDSLEQAGRQPCASRRPPARSQPSDEAARARQCRRSGRQERAQEEDA</sequence>
<organism evidence="2 3">
    <name type="scientific">Glarea lozoyensis (strain ATCC 20868 / MF5171)</name>
    <dbReference type="NCBI Taxonomy" id="1116229"/>
    <lineage>
        <taxon>Eukaryota</taxon>
        <taxon>Fungi</taxon>
        <taxon>Dikarya</taxon>
        <taxon>Ascomycota</taxon>
        <taxon>Pezizomycotina</taxon>
        <taxon>Leotiomycetes</taxon>
        <taxon>Helotiales</taxon>
        <taxon>Helotiaceae</taxon>
        <taxon>Glarea</taxon>
    </lineage>
</organism>
<proteinExistence type="predicted"/>
<gene>
    <name evidence="2" type="ORF">GLAREA_03657</name>
</gene>
<dbReference type="RefSeq" id="XP_008082101.1">
    <property type="nucleotide sequence ID" value="XM_008083910.1"/>
</dbReference>
<reference evidence="2 3" key="1">
    <citation type="journal article" date="2013" name="BMC Genomics">
        <title>Genomics-driven discovery of the pneumocandin biosynthetic gene cluster in the fungus Glarea lozoyensis.</title>
        <authorList>
            <person name="Chen L."/>
            <person name="Yue Q."/>
            <person name="Zhang X."/>
            <person name="Xiang M."/>
            <person name="Wang C."/>
            <person name="Li S."/>
            <person name="Che Y."/>
            <person name="Ortiz-Lopez F.J."/>
            <person name="Bills G.F."/>
            <person name="Liu X."/>
            <person name="An Z."/>
        </authorList>
    </citation>
    <scope>NUCLEOTIDE SEQUENCE [LARGE SCALE GENOMIC DNA]</scope>
    <source>
        <strain evidence="3">ATCC 20868 / MF5171</strain>
    </source>
</reference>
<dbReference type="HOGENOM" id="CLU_2705008_0_0_1"/>
<keyword evidence="3" id="KW-1185">Reference proteome</keyword>
<feature type="compositionally biased region" description="Basic and acidic residues" evidence="1">
    <location>
        <begin position="63"/>
        <end position="73"/>
    </location>
</feature>
<feature type="region of interest" description="Disordered" evidence="1">
    <location>
        <begin position="29"/>
        <end position="73"/>
    </location>
</feature>
<dbReference type="EMBL" id="KE145363">
    <property type="protein sequence ID" value="EPE30690.1"/>
    <property type="molecule type" value="Genomic_DNA"/>
</dbReference>
<accession>S3CYM0</accession>
<evidence type="ECO:0000313" key="3">
    <source>
        <dbReference type="Proteomes" id="UP000016922"/>
    </source>
</evidence>
<evidence type="ECO:0000313" key="2">
    <source>
        <dbReference type="EMBL" id="EPE30690.1"/>
    </source>
</evidence>
<protein>
    <submittedName>
        <fullName evidence="2">Uncharacterized protein</fullName>
    </submittedName>
</protein>